<dbReference type="EMBL" id="CAMXCT030002779">
    <property type="protein sequence ID" value="CAL4787689.1"/>
    <property type="molecule type" value="Genomic_DNA"/>
</dbReference>
<evidence type="ECO:0000313" key="3">
    <source>
        <dbReference type="EMBL" id="CAI4000377.1"/>
    </source>
</evidence>
<evidence type="ECO:0000313" key="4">
    <source>
        <dbReference type="EMBL" id="CAL4787689.1"/>
    </source>
</evidence>
<organism evidence="3">
    <name type="scientific">Cladocopium goreaui</name>
    <dbReference type="NCBI Taxonomy" id="2562237"/>
    <lineage>
        <taxon>Eukaryota</taxon>
        <taxon>Sar</taxon>
        <taxon>Alveolata</taxon>
        <taxon>Dinophyceae</taxon>
        <taxon>Suessiales</taxon>
        <taxon>Symbiodiniaceae</taxon>
        <taxon>Cladocopium</taxon>
    </lineage>
</organism>
<dbReference type="GO" id="GO:0016301">
    <property type="term" value="F:kinase activity"/>
    <property type="evidence" value="ECO:0007669"/>
    <property type="project" value="UniProtKB-KW"/>
</dbReference>
<dbReference type="OrthoDB" id="447656at2759"/>
<accession>A0A9P1D0H1</accession>
<feature type="transmembrane region" description="Helical" evidence="2">
    <location>
        <begin position="194"/>
        <end position="213"/>
    </location>
</feature>
<keyword evidence="5" id="KW-1185">Reference proteome</keyword>
<evidence type="ECO:0000256" key="1">
    <source>
        <dbReference type="SAM" id="MobiDB-lite"/>
    </source>
</evidence>
<reference evidence="4 5" key="2">
    <citation type="submission" date="2024-05" db="EMBL/GenBank/DDBJ databases">
        <authorList>
            <person name="Chen Y."/>
            <person name="Shah S."/>
            <person name="Dougan E. K."/>
            <person name="Thang M."/>
            <person name="Chan C."/>
        </authorList>
    </citation>
    <scope>NUCLEOTIDE SEQUENCE [LARGE SCALE GENOMIC DNA]</scope>
</reference>
<name>A0A9P1D0H1_9DINO</name>
<keyword evidence="4" id="KW-0675">Receptor</keyword>
<feature type="region of interest" description="Disordered" evidence="1">
    <location>
        <begin position="385"/>
        <end position="424"/>
    </location>
</feature>
<dbReference type="AlphaFoldDB" id="A0A9P1D0H1"/>
<dbReference type="EMBL" id="CAMXCT020002779">
    <property type="protein sequence ID" value="CAL1153752.1"/>
    <property type="molecule type" value="Genomic_DNA"/>
</dbReference>
<dbReference type="Proteomes" id="UP001152797">
    <property type="component" value="Unassembled WGS sequence"/>
</dbReference>
<feature type="compositionally biased region" description="Low complexity" evidence="1">
    <location>
        <begin position="400"/>
        <end position="415"/>
    </location>
</feature>
<gene>
    <name evidence="3" type="ORF">C1SCF055_LOCUS26498</name>
</gene>
<evidence type="ECO:0000256" key="2">
    <source>
        <dbReference type="SAM" id="Phobius"/>
    </source>
</evidence>
<dbReference type="EMBL" id="CAMXCT010002779">
    <property type="protein sequence ID" value="CAI4000377.1"/>
    <property type="molecule type" value="Genomic_DNA"/>
</dbReference>
<keyword evidence="2" id="KW-0472">Membrane</keyword>
<feature type="transmembrane region" description="Helical" evidence="2">
    <location>
        <begin position="250"/>
        <end position="271"/>
    </location>
</feature>
<protein>
    <submittedName>
        <fullName evidence="4">Tyrosine-protein kinase ephrin type A/B receptor-like domain-containing protein</fullName>
    </submittedName>
</protein>
<keyword evidence="4" id="KW-0418">Kinase</keyword>
<evidence type="ECO:0000313" key="5">
    <source>
        <dbReference type="Proteomes" id="UP001152797"/>
    </source>
</evidence>
<keyword evidence="4" id="KW-0808">Transferase</keyword>
<feature type="transmembrane region" description="Helical" evidence="2">
    <location>
        <begin position="64"/>
        <end position="86"/>
    </location>
</feature>
<keyword evidence="2" id="KW-1133">Transmembrane helix</keyword>
<feature type="non-terminal residue" evidence="3">
    <location>
        <position position="437"/>
    </location>
</feature>
<comment type="caution">
    <text evidence="3">The sequence shown here is derived from an EMBL/GenBank/DDBJ whole genome shotgun (WGS) entry which is preliminary data.</text>
</comment>
<proteinExistence type="predicted"/>
<feature type="transmembrane region" description="Helical" evidence="2">
    <location>
        <begin position="219"/>
        <end position="238"/>
    </location>
</feature>
<sequence length="437" mass="47817">VFTFDIDGFAFSCLAGDNPVARYIGLVLFFPACLLWLQFCGLISKVNPKWAWDTIKLRSTMGQFLQVAFSTMSSTALVPMICYKHPNGQRSNLKYPNVFCGSDEHTAMVIAGSLCLWFLGLCGLAGVHVPQVQRQWEIRSGAECLVDGLVGCLRKGRKKITQKKFGSIELIEQLLQKRILEGGRFLLGRFRLDVWWYGVPLLLRGPLLALTVVLAPDDPAVQCLGCQIILMTFMAVQIYNWPWKAPILNVVDMVICFLLAILVVVAGFYVPVASGGLLTFFEIFSMVVFALLFGVVGIMILASVLALFYRAAIGNQKELKIMTVGTTPPPTQIASELFNMIAALAGKPTEHLAQKMEKLGVYDLQTLKVAIAVLRTEVVEMGPDLAQNSSRSTSRITSEALALKPAPKAAAAPAPKSEPTELEATELEAAKIKQACV</sequence>
<feature type="transmembrane region" description="Helical" evidence="2">
    <location>
        <begin position="106"/>
        <end position="129"/>
    </location>
</feature>
<feature type="transmembrane region" description="Helical" evidence="2">
    <location>
        <begin position="20"/>
        <end position="43"/>
    </location>
</feature>
<keyword evidence="2" id="KW-0812">Transmembrane</keyword>
<feature type="compositionally biased region" description="Polar residues" evidence="1">
    <location>
        <begin position="386"/>
        <end position="397"/>
    </location>
</feature>
<reference evidence="3" key="1">
    <citation type="submission" date="2022-10" db="EMBL/GenBank/DDBJ databases">
        <authorList>
            <person name="Chen Y."/>
            <person name="Dougan E. K."/>
            <person name="Chan C."/>
            <person name="Rhodes N."/>
            <person name="Thang M."/>
        </authorList>
    </citation>
    <scope>NUCLEOTIDE SEQUENCE</scope>
</reference>
<feature type="transmembrane region" description="Helical" evidence="2">
    <location>
        <begin position="283"/>
        <end position="309"/>
    </location>
</feature>